<gene>
    <name evidence="5" type="primary">acpH</name>
    <name evidence="5" type="ORF">VPR01S_05_00070</name>
</gene>
<dbReference type="InterPro" id="IPR007431">
    <property type="entry name" value="ACP_PD"/>
</dbReference>
<dbReference type="AlphaFoldDB" id="U3BJ88"/>
<dbReference type="Proteomes" id="UP000016570">
    <property type="component" value="Unassembled WGS sequence"/>
</dbReference>
<dbReference type="RefSeq" id="WP_021704691.1">
    <property type="nucleotide sequence ID" value="NZ_BATJ01000005.1"/>
</dbReference>
<dbReference type="Pfam" id="PF04336">
    <property type="entry name" value="ACP_PD"/>
    <property type="match status" value="1"/>
</dbReference>
<evidence type="ECO:0000313" key="5">
    <source>
        <dbReference type="EMBL" id="GAD66713.1"/>
    </source>
</evidence>
<accession>U3BJ88</accession>
<dbReference type="STRING" id="1219065.VPR01S_05_00070"/>
<evidence type="ECO:0000256" key="4">
    <source>
        <dbReference type="ARBA" id="ARBA00023160"/>
    </source>
</evidence>
<evidence type="ECO:0000256" key="2">
    <source>
        <dbReference type="ARBA" id="ARBA00022801"/>
    </source>
</evidence>
<keyword evidence="2" id="KW-0378">Hydrolase</keyword>
<dbReference type="PANTHER" id="PTHR38764">
    <property type="entry name" value="ACYL CARRIER PROTEIN PHOSPHODIESTERASE"/>
    <property type="match status" value="1"/>
</dbReference>
<keyword evidence="4" id="KW-0275">Fatty acid biosynthesis</keyword>
<keyword evidence="6" id="KW-1185">Reference proteome</keyword>
<proteinExistence type="predicted"/>
<dbReference type="GO" id="GO:0008770">
    <property type="term" value="F:[acyl-carrier-protein] phosphodiesterase activity"/>
    <property type="evidence" value="ECO:0007669"/>
    <property type="project" value="InterPro"/>
</dbReference>
<comment type="caution">
    <text evidence="5">The sequence shown here is derived from an EMBL/GenBank/DDBJ whole genome shotgun (WGS) entry which is preliminary data.</text>
</comment>
<evidence type="ECO:0000313" key="6">
    <source>
        <dbReference type="Proteomes" id="UP000016570"/>
    </source>
</evidence>
<protein>
    <submittedName>
        <fullName evidence="5">Acyl carrier protein phosphodiesterase</fullName>
    </submittedName>
</protein>
<keyword evidence="4" id="KW-0276">Fatty acid metabolism</keyword>
<dbReference type="eggNOG" id="COG3124">
    <property type="taxonomic scope" value="Bacteria"/>
</dbReference>
<reference evidence="5 6" key="1">
    <citation type="submission" date="2013-09" db="EMBL/GenBank/DDBJ databases">
        <title>Whole genome shotgun sequence of Vibrio proteolyticus NBRC 13287.</title>
        <authorList>
            <person name="Isaki S."/>
            <person name="Hosoyama A."/>
            <person name="Numata M."/>
            <person name="Hashimoto M."/>
            <person name="Hosoyama Y."/>
            <person name="Tsuchikane K."/>
            <person name="Noguchi M."/>
            <person name="Hirakata S."/>
            <person name="Ichikawa N."/>
            <person name="Ohji S."/>
            <person name="Yamazoe A."/>
            <person name="Fujita N."/>
        </authorList>
    </citation>
    <scope>NUCLEOTIDE SEQUENCE [LARGE SCALE GENOMIC DNA]</scope>
    <source>
        <strain evidence="5 6">NBRC 13287</strain>
    </source>
</reference>
<dbReference type="EMBL" id="BATJ01000005">
    <property type="protein sequence ID" value="GAD66713.1"/>
    <property type="molecule type" value="Genomic_DNA"/>
</dbReference>
<dbReference type="PANTHER" id="PTHR38764:SF1">
    <property type="entry name" value="ACYL CARRIER PROTEIN PHOSPHODIESTERASE"/>
    <property type="match status" value="1"/>
</dbReference>
<evidence type="ECO:0000256" key="3">
    <source>
        <dbReference type="ARBA" id="ARBA00023098"/>
    </source>
</evidence>
<name>U3BJ88_VIBPR</name>
<dbReference type="GO" id="GO:0006633">
    <property type="term" value="P:fatty acid biosynthetic process"/>
    <property type="evidence" value="ECO:0007669"/>
    <property type="project" value="UniProtKB-KW"/>
</dbReference>
<keyword evidence="3" id="KW-0443">Lipid metabolism</keyword>
<sequence>MNFLAHLHIADHCDSSKLGNLLGDFVKGDPNKQYQPSIAHGVMLHRFVDSYTDQHPLMSDAKSLFDGSARRFAPIALDVFWDHCLASRWEEFHSESLRQFCHKAEQQTRREHVTNLPQRFLIVSQNMWQGRWLESYRDMDNIEFALRRMSGRSPRMGPLSDCFAYLDRHYHTLQPIFSELYPDVLNAAKSQAF</sequence>
<dbReference type="PIRSF" id="PIRSF011489">
    <property type="entry name" value="DUF479"/>
    <property type="match status" value="1"/>
</dbReference>
<keyword evidence="1" id="KW-0444">Lipid biosynthesis</keyword>
<evidence type="ECO:0000256" key="1">
    <source>
        <dbReference type="ARBA" id="ARBA00022516"/>
    </source>
</evidence>
<organism evidence="5 6">
    <name type="scientific">Vibrio proteolyticus NBRC 13287</name>
    <dbReference type="NCBI Taxonomy" id="1219065"/>
    <lineage>
        <taxon>Bacteria</taxon>
        <taxon>Pseudomonadati</taxon>
        <taxon>Pseudomonadota</taxon>
        <taxon>Gammaproteobacteria</taxon>
        <taxon>Vibrionales</taxon>
        <taxon>Vibrionaceae</taxon>
        <taxon>Vibrio</taxon>
    </lineage>
</organism>